<keyword evidence="1 6" id="KW-0489">Methyltransferase</keyword>
<evidence type="ECO:0000256" key="2">
    <source>
        <dbReference type="ARBA" id="ARBA00022679"/>
    </source>
</evidence>
<organism evidence="6 7">
    <name type="scientific">Schizophyllum amplum</name>
    <dbReference type="NCBI Taxonomy" id="97359"/>
    <lineage>
        <taxon>Eukaryota</taxon>
        <taxon>Fungi</taxon>
        <taxon>Dikarya</taxon>
        <taxon>Basidiomycota</taxon>
        <taxon>Agaricomycotina</taxon>
        <taxon>Agaricomycetes</taxon>
        <taxon>Agaricomycetidae</taxon>
        <taxon>Agaricales</taxon>
        <taxon>Schizophyllaceae</taxon>
        <taxon>Schizophyllum</taxon>
    </lineage>
</organism>
<gene>
    <name evidence="6" type="ORF">BD626DRAFT_407710</name>
</gene>
<evidence type="ECO:0000313" key="6">
    <source>
        <dbReference type="EMBL" id="TRM60364.1"/>
    </source>
</evidence>
<accession>A0A550C6D7</accession>
<dbReference type="Proteomes" id="UP000320762">
    <property type="component" value="Unassembled WGS sequence"/>
</dbReference>
<dbReference type="InterPro" id="IPR029063">
    <property type="entry name" value="SAM-dependent_MTases_sf"/>
</dbReference>
<comment type="caution">
    <text evidence="6">The sequence shown here is derived from an EMBL/GenBank/DDBJ whole genome shotgun (WGS) entry which is preliminary data.</text>
</comment>
<dbReference type="GO" id="GO:0008168">
    <property type="term" value="F:methyltransferase activity"/>
    <property type="evidence" value="ECO:0007669"/>
    <property type="project" value="UniProtKB-KW"/>
</dbReference>
<dbReference type="Gene3D" id="3.40.50.150">
    <property type="entry name" value="Vaccinia Virus protein VP39"/>
    <property type="match status" value="1"/>
</dbReference>
<dbReference type="InterPro" id="IPR041698">
    <property type="entry name" value="Methyltransf_25"/>
</dbReference>
<feature type="region of interest" description="Disordered" evidence="4">
    <location>
        <begin position="1"/>
        <end position="26"/>
    </location>
</feature>
<feature type="domain" description="Methyltransferase" evidence="5">
    <location>
        <begin position="95"/>
        <end position="187"/>
    </location>
</feature>
<evidence type="ECO:0000256" key="1">
    <source>
        <dbReference type="ARBA" id="ARBA00022603"/>
    </source>
</evidence>
<feature type="compositionally biased region" description="Basic and acidic residues" evidence="4">
    <location>
        <begin position="17"/>
        <end position="26"/>
    </location>
</feature>
<sequence length="322" mass="36171">MKIDENDLSDRTIAGSEKNEKFAESTDDFEIKHEERTYQQWKGSNYVLPADEEEKRRCVFLTSARRLDLQHLVIRRSFGNKFIYPCVKISPGDRVLESGAGSGAWITEAAKVLGPEVQIDGFDIEGRLFPRHPPPNVSFCLASVTELPAAWTGRYTFVHQSLLTAALQRPQWEVALSEIHRVLKPGGWVQLIETGGTWNVVGPYSRKFLTMYERLTARKNLFFDCVQQLPDLLTETGFTDIHVVERDYGCDMSLGTPEAADARAGFIGMLRGLKTPVLKLGGLGLVYTSEEFDADIAGIEQEYSTTPNSCHHIAMILAQKRE</sequence>
<dbReference type="InterPro" id="IPR023576">
    <property type="entry name" value="UbiE/COQ5_MeTrFase_CS"/>
</dbReference>
<proteinExistence type="predicted"/>
<dbReference type="Pfam" id="PF13649">
    <property type="entry name" value="Methyltransf_25"/>
    <property type="match status" value="1"/>
</dbReference>
<name>A0A550C6D7_9AGAR</name>
<evidence type="ECO:0000313" key="7">
    <source>
        <dbReference type="Proteomes" id="UP000320762"/>
    </source>
</evidence>
<dbReference type="OrthoDB" id="184880at2759"/>
<evidence type="ECO:0000256" key="4">
    <source>
        <dbReference type="SAM" id="MobiDB-lite"/>
    </source>
</evidence>
<evidence type="ECO:0000259" key="5">
    <source>
        <dbReference type="Pfam" id="PF13649"/>
    </source>
</evidence>
<keyword evidence="3" id="KW-0949">S-adenosyl-L-methionine</keyword>
<dbReference type="STRING" id="97359.A0A550C6D7"/>
<dbReference type="CDD" id="cd02440">
    <property type="entry name" value="AdoMet_MTases"/>
    <property type="match status" value="1"/>
</dbReference>
<dbReference type="GO" id="GO:0032259">
    <property type="term" value="P:methylation"/>
    <property type="evidence" value="ECO:0007669"/>
    <property type="project" value="UniProtKB-KW"/>
</dbReference>
<keyword evidence="7" id="KW-1185">Reference proteome</keyword>
<dbReference type="EMBL" id="VDMD01000022">
    <property type="protein sequence ID" value="TRM60364.1"/>
    <property type="molecule type" value="Genomic_DNA"/>
</dbReference>
<dbReference type="AlphaFoldDB" id="A0A550C6D7"/>
<keyword evidence="2 6" id="KW-0808">Transferase</keyword>
<dbReference type="PROSITE" id="PS01184">
    <property type="entry name" value="UBIE_2"/>
    <property type="match status" value="1"/>
</dbReference>
<dbReference type="SUPFAM" id="SSF53335">
    <property type="entry name" value="S-adenosyl-L-methionine-dependent methyltransferases"/>
    <property type="match status" value="1"/>
</dbReference>
<dbReference type="PANTHER" id="PTHR43591">
    <property type="entry name" value="METHYLTRANSFERASE"/>
    <property type="match status" value="1"/>
</dbReference>
<evidence type="ECO:0000256" key="3">
    <source>
        <dbReference type="ARBA" id="ARBA00022691"/>
    </source>
</evidence>
<reference evidence="6 7" key="1">
    <citation type="journal article" date="2019" name="New Phytol.">
        <title>Comparative genomics reveals unique wood-decay strategies and fruiting body development in the Schizophyllaceae.</title>
        <authorList>
            <person name="Almasi E."/>
            <person name="Sahu N."/>
            <person name="Krizsan K."/>
            <person name="Balint B."/>
            <person name="Kovacs G.M."/>
            <person name="Kiss B."/>
            <person name="Cseklye J."/>
            <person name="Drula E."/>
            <person name="Henrissat B."/>
            <person name="Nagy I."/>
            <person name="Chovatia M."/>
            <person name="Adam C."/>
            <person name="LaButti K."/>
            <person name="Lipzen A."/>
            <person name="Riley R."/>
            <person name="Grigoriev I.V."/>
            <person name="Nagy L.G."/>
        </authorList>
    </citation>
    <scope>NUCLEOTIDE SEQUENCE [LARGE SCALE GENOMIC DNA]</scope>
    <source>
        <strain evidence="6 7">NL-1724</strain>
    </source>
</reference>
<feature type="compositionally biased region" description="Basic and acidic residues" evidence="4">
    <location>
        <begin position="1"/>
        <end position="10"/>
    </location>
</feature>
<protein>
    <submittedName>
        <fullName evidence="6">S-adenosyl-L-methionine-dependent methyltransferase</fullName>
    </submittedName>
</protein>